<feature type="domain" description="LRRNT" evidence="5">
    <location>
        <begin position="43"/>
        <end position="78"/>
    </location>
</feature>
<evidence type="ECO:0000313" key="6">
    <source>
        <dbReference type="Ensembl" id="ENSLBEP00000017096.1"/>
    </source>
</evidence>
<dbReference type="GeneTree" id="ENSGT00940000158177"/>
<dbReference type="GO" id="GO:0005615">
    <property type="term" value="C:extracellular space"/>
    <property type="evidence" value="ECO:0007669"/>
    <property type="project" value="TreeGrafter"/>
</dbReference>
<dbReference type="SMART" id="SM00013">
    <property type="entry name" value="LRRNT"/>
    <property type="match status" value="1"/>
</dbReference>
<keyword evidence="2" id="KW-0732">Signal</keyword>
<dbReference type="PANTHER" id="PTHR45712">
    <property type="entry name" value="AGAP008170-PA"/>
    <property type="match status" value="1"/>
</dbReference>
<keyword evidence="3" id="KW-0677">Repeat</keyword>
<evidence type="ECO:0000259" key="5">
    <source>
        <dbReference type="SMART" id="SM00013"/>
    </source>
</evidence>
<dbReference type="InterPro" id="IPR032675">
    <property type="entry name" value="LRR_dom_sf"/>
</dbReference>
<dbReference type="InterPro" id="IPR000372">
    <property type="entry name" value="LRRNT"/>
</dbReference>
<reference evidence="6" key="1">
    <citation type="submission" date="2025-08" db="UniProtKB">
        <authorList>
            <consortium name="Ensembl"/>
        </authorList>
    </citation>
    <scope>IDENTIFICATION</scope>
</reference>
<proteinExistence type="predicted"/>
<name>A0A3Q3FAV8_9LABR</name>
<sequence>MDRTGMDYGGVPLWINRLLGEPSVLSLQGRMDRAWFRTNNPQACPEQCDCPIQWPTALYCDHRVLADIPDSLPERTQYLFLQGNNISSLSSLFLTKLRYFFANHNHLRSVPSTLPAGLKQLRLSYNQISIISPGTFQKLHNLTLLLLQGNRLQTITERDLKGLVRMNLLDLSGNLFLSVPRHLPPSVQQLYLSNNALSGLDEESFQGFLQLKYLRLSHCGLKSHDIPPQAFNISSLVELDLSNNKLTTVPTVPTSLQYLYLEANEIQGFNVTSFCREVGPLSYSRMKILRLDGNKMTYQQLPPDWVFCLRVLESIYV</sequence>
<dbReference type="Proteomes" id="UP000261660">
    <property type="component" value="Unplaced"/>
</dbReference>
<dbReference type="PANTHER" id="PTHR45712:SF17">
    <property type="entry name" value="LUMICAN-LIKE"/>
    <property type="match status" value="1"/>
</dbReference>
<dbReference type="InterPro" id="IPR050333">
    <property type="entry name" value="SLRP"/>
</dbReference>
<dbReference type="SMART" id="SM00369">
    <property type="entry name" value="LRR_TYP"/>
    <property type="match status" value="6"/>
</dbReference>
<dbReference type="Pfam" id="PF00560">
    <property type="entry name" value="LRR_1"/>
    <property type="match status" value="1"/>
</dbReference>
<evidence type="ECO:0000256" key="3">
    <source>
        <dbReference type="ARBA" id="ARBA00022737"/>
    </source>
</evidence>
<evidence type="ECO:0000256" key="2">
    <source>
        <dbReference type="ARBA" id="ARBA00022729"/>
    </source>
</evidence>
<dbReference type="SUPFAM" id="SSF52058">
    <property type="entry name" value="L domain-like"/>
    <property type="match status" value="1"/>
</dbReference>
<accession>A0A3Q3FAV8</accession>
<reference evidence="6" key="2">
    <citation type="submission" date="2025-09" db="UniProtKB">
        <authorList>
            <consortium name="Ensembl"/>
        </authorList>
    </citation>
    <scope>IDENTIFICATION</scope>
</reference>
<keyword evidence="1" id="KW-0433">Leucine-rich repeat</keyword>
<dbReference type="Gene3D" id="3.80.10.10">
    <property type="entry name" value="Ribonuclease Inhibitor"/>
    <property type="match status" value="2"/>
</dbReference>
<organism evidence="6 7">
    <name type="scientific">Labrus bergylta</name>
    <name type="common">ballan wrasse</name>
    <dbReference type="NCBI Taxonomy" id="56723"/>
    <lineage>
        <taxon>Eukaryota</taxon>
        <taxon>Metazoa</taxon>
        <taxon>Chordata</taxon>
        <taxon>Craniata</taxon>
        <taxon>Vertebrata</taxon>
        <taxon>Euteleostomi</taxon>
        <taxon>Actinopterygii</taxon>
        <taxon>Neopterygii</taxon>
        <taxon>Teleostei</taxon>
        <taxon>Neoteleostei</taxon>
        <taxon>Acanthomorphata</taxon>
        <taxon>Eupercaria</taxon>
        <taxon>Labriformes</taxon>
        <taxon>Labridae</taxon>
        <taxon>Labrus</taxon>
    </lineage>
</organism>
<protein>
    <submittedName>
        <fullName evidence="6">Zgc:113307</fullName>
    </submittedName>
</protein>
<evidence type="ECO:0000256" key="1">
    <source>
        <dbReference type="ARBA" id="ARBA00022614"/>
    </source>
</evidence>
<dbReference type="InterPro" id="IPR003591">
    <property type="entry name" value="Leu-rich_rpt_typical-subtyp"/>
</dbReference>
<evidence type="ECO:0000256" key="4">
    <source>
        <dbReference type="ARBA" id="ARBA00023180"/>
    </source>
</evidence>
<keyword evidence="7" id="KW-1185">Reference proteome</keyword>
<keyword evidence="4" id="KW-0325">Glycoprotein</keyword>
<dbReference type="Ensembl" id="ENSLBET00000018062.1">
    <property type="protein sequence ID" value="ENSLBEP00000017096.1"/>
    <property type="gene ID" value="ENSLBEG00000013168.1"/>
</dbReference>
<dbReference type="SMART" id="SM00364">
    <property type="entry name" value="LRR_BAC"/>
    <property type="match status" value="5"/>
</dbReference>
<dbReference type="InterPro" id="IPR001611">
    <property type="entry name" value="Leu-rich_rpt"/>
</dbReference>
<dbReference type="AlphaFoldDB" id="A0A3Q3FAV8"/>
<dbReference type="Pfam" id="PF13855">
    <property type="entry name" value="LRR_8"/>
    <property type="match status" value="2"/>
</dbReference>
<dbReference type="PROSITE" id="PS51450">
    <property type="entry name" value="LRR"/>
    <property type="match status" value="2"/>
</dbReference>
<evidence type="ECO:0000313" key="7">
    <source>
        <dbReference type="Proteomes" id="UP000261660"/>
    </source>
</evidence>